<dbReference type="EMBL" id="CP003169">
    <property type="protein sequence ID" value="AEV73018.1"/>
    <property type="molecule type" value="Genomic_DNA"/>
</dbReference>
<evidence type="ECO:0000313" key="2">
    <source>
        <dbReference type="Proteomes" id="UP000005442"/>
    </source>
</evidence>
<gene>
    <name evidence="1" type="ordered locus">MycrhN_2430</name>
</gene>
<name>G8RVE6_MYCRN</name>
<dbReference type="KEGG" id="mrh:MycrhN_2430"/>
<dbReference type="AlphaFoldDB" id="G8RVE6"/>
<proteinExistence type="predicted"/>
<dbReference type="PATRIC" id="fig|710685.3.peg.2430"/>
<reference evidence="1 2" key="1">
    <citation type="submission" date="2011-12" db="EMBL/GenBank/DDBJ databases">
        <title>Complete sequence of Mycobacterium rhodesiae NBB3.</title>
        <authorList>
            <consortium name="US DOE Joint Genome Institute"/>
            <person name="Lucas S."/>
            <person name="Han J."/>
            <person name="Lapidus A."/>
            <person name="Cheng J.-F."/>
            <person name="Goodwin L."/>
            <person name="Pitluck S."/>
            <person name="Peters L."/>
            <person name="Mikhailova N."/>
            <person name="Gu W."/>
            <person name="Detter J.C."/>
            <person name="Han C."/>
            <person name="Tapia R."/>
            <person name="Land M."/>
            <person name="Hauser L."/>
            <person name="Kyrpides N."/>
            <person name="Ivanova N."/>
            <person name="Pagani I."/>
            <person name="Mattes T."/>
            <person name="Holmes A."/>
            <person name="Rutledge P."/>
            <person name="Paulsen I."/>
            <person name="Coleman N."/>
            <person name="Woyke T."/>
        </authorList>
    </citation>
    <scope>NUCLEOTIDE SEQUENCE [LARGE SCALE GENOMIC DNA]</scope>
    <source>
        <strain evidence="1 2">NBB3</strain>
    </source>
</reference>
<dbReference type="RefSeq" id="WP_014210830.1">
    <property type="nucleotide sequence ID" value="NC_016604.1"/>
</dbReference>
<organism evidence="1 2">
    <name type="scientific">Mycolicibacterium rhodesiae (strain NBB3)</name>
    <name type="common">Mycobacterium rhodesiae</name>
    <dbReference type="NCBI Taxonomy" id="710685"/>
    <lineage>
        <taxon>Bacteria</taxon>
        <taxon>Bacillati</taxon>
        <taxon>Actinomycetota</taxon>
        <taxon>Actinomycetes</taxon>
        <taxon>Mycobacteriales</taxon>
        <taxon>Mycobacteriaceae</taxon>
        <taxon>Mycolicibacterium</taxon>
    </lineage>
</organism>
<dbReference type="OrthoDB" id="9801824at2"/>
<accession>G8RVE6</accession>
<keyword evidence="2" id="KW-1185">Reference proteome</keyword>
<dbReference type="InterPro" id="IPR007362">
    <property type="entry name" value="DUF429"/>
</dbReference>
<dbReference type="HOGENOM" id="CLU_065544_0_0_11"/>
<protein>
    <recommendedName>
        <fullName evidence="3">GTP pyrophosphokinase</fullName>
    </recommendedName>
</protein>
<dbReference type="InterPro" id="IPR008306">
    <property type="entry name" value="UCP018008"/>
</dbReference>
<dbReference type="PIRSF" id="PIRSF018008">
    <property type="entry name" value="UCP018008"/>
    <property type="match status" value="1"/>
</dbReference>
<sequence>MHFVGLDLAWGEKKQTGVAAIDLNGRLLHVGIAKDDADIIDSIAPFTSGDCVVGFDAPLIVNTPSGFRPAETAYNRDFQKFDAGAYPAHTGNPLFNPPRAGTLAAALDLDTDPASSSSRRAIEVYPHPATIVLFGLDKTLKYKKGAFGDRQRELLKLMTFIEGLDDATPRLRPNRSVAWVELRKRVEAATKPAQLDRDEDPVDAVMCAYVALYWYSRPDDVSIYGDADTGYIVTPSLRPDQVPAPRRKVVPPPNDELHERLTRIDTLLAEVQQEVKTIRERLYRL</sequence>
<dbReference type="Proteomes" id="UP000005442">
    <property type="component" value="Chromosome"/>
</dbReference>
<dbReference type="Pfam" id="PF04250">
    <property type="entry name" value="DUF429"/>
    <property type="match status" value="1"/>
</dbReference>
<evidence type="ECO:0000313" key="1">
    <source>
        <dbReference type="EMBL" id="AEV73018.1"/>
    </source>
</evidence>
<evidence type="ECO:0008006" key="3">
    <source>
        <dbReference type="Google" id="ProtNLM"/>
    </source>
</evidence>
<dbReference type="eggNOG" id="COG4328">
    <property type="taxonomic scope" value="Bacteria"/>
</dbReference>
<dbReference type="STRING" id="710685.MycrhN_2430"/>